<proteinExistence type="predicted"/>
<evidence type="ECO:0000259" key="1">
    <source>
        <dbReference type="Pfam" id="PF13912"/>
    </source>
</evidence>
<dbReference type="Pfam" id="PF13912">
    <property type="entry name" value="zf-C2H2_6"/>
    <property type="match status" value="2"/>
</dbReference>
<dbReference type="EMBL" id="JAUJYO010000015">
    <property type="protein sequence ID" value="KAK1297377.1"/>
    <property type="molecule type" value="Genomic_DNA"/>
</dbReference>
<organism evidence="2 3">
    <name type="scientific">Acorus calamus</name>
    <name type="common">Sweet flag</name>
    <dbReference type="NCBI Taxonomy" id="4465"/>
    <lineage>
        <taxon>Eukaryota</taxon>
        <taxon>Viridiplantae</taxon>
        <taxon>Streptophyta</taxon>
        <taxon>Embryophyta</taxon>
        <taxon>Tracheophyta</taxon>
        <taxon>Spermatophyta</taxon>
        <taxon>Magnoliopsida</taxon>
        <taxon>Liliopsida</taxon>
        <taxon>Acoraceae</taxon>
        <taxon>Acorus</taxon>
    </lineage>
</organism>
<dbReference type="AlphaFoldDB" id="A0AAV9D908"/>
<protein>
    <recommendedName>
        <fullName evidence="1">C2H2-type domain-containing protein</fullName>
    </recommendedName>
</protein>
<reference evidence="2" key="2">
    <citation type="submission" date="2023-06" db="EMBL/GenBank/DDBJ databases">
        <authorList>
            <person name="Ma L."/>
            <person name="Liu K.-W."/>
            <person name="Li Z."/>
            <person name="Hsiao Y.-Y."/>
            <person name="Qi Y."/>
            <person name="Fu T."/>
            <person name="Tang G."/>
            <person name="Zhang D."/>
            <person name="Sun W.-H."/>
            <person name="Liu D.-K."/>
            <person name="Li Y."/>
            <person name="Chen G.-Z."/>
            <person name="Liu X.-D."/>
            <person name="Liao X.-Y."/>
            <person name="Jiang Y.-T."/>
            <person name="Yu X."/>
            <person name="Hao Y."/>
            <person name="Huang J."/>
            <person name="Zhao X.-W."/>
            <person name="Ke S."/>
            <person name="Chen Y.-Y."/>
            <person name="Wu W.-L."/>
            <person name="Hsu J.-L."/>
            <person name="Lin Y.-F."/>
            <person name="Huang M.-D."/>
            <person name="Li C.-Y."/>
            <person name="Huang L."/>
            <person name="Wang Z.-W."/>
            <person name="Zhao X."/>
            <person name="Zhong W.-Y."/>
            <person name="Peng D.-H."/>
            <person name="Ahmad S."/>
            <person name="Lan S."/>
            <person name="Zhang J.-S."/>
            <person name="Tsai W.-C."/>
            <person name="Van De Peer Y."/>
            <person name="Liu Z.-J."/>
        </authorList>
    </citation>
    <scope>NUCLEOTIDE SEQUENCE</scope>
    <source>
        <strain evidence="2">CP</strain>
        <tissue evidence="2">Leaves</tissue>
    </source>
</reference>
<sequence length="102" mass="11626">MEVVVSPTPPSPTGKQCGRTFDSLSALYGHMRMRKRKRGARKPRQEFLCYSEEVLNAATCLLMISRTHPEEEEEKRLYRCESCGRTFTTFQAWADTACTTTG</sequence>
<dbReference type="InterPro" id="IPR013087">
    <property type="entry name" value="Znf_C2H2_type"/>
</dbReference>
<evidence type="ECO:0000313" key="2">
    <source>
        <dbReference type="EMBL" id="KAK1297377.1"/>
    </source>
</evidence>
<gene>
    <name evidence="2" type="ORF">QJS10_CPB15g01886</name>
</gene>
<feature type="domain" description="C2H2-type" evidence="1">
    <location>
        <begin position="15"/>
        <end position="32"/>
    </location>
</feature>
<name>A0AAV9D908_ACOCL</name>
<reference evidence="2" key="1">
    <citation type="journal article" date="2023" name="Nat. Commun.">
        <title>Diploid and tetraploid genomes of Acorus and the evolution of monocots.</title>
        <authorList>
            <person name="Ma L."/>
            <person name="Liu K.W."/>
            <person name="Li Z."/>
            <person name="Hsiao Y.Y."/>
            <person name="Qi Y."/>
            <person name="Fu T."/>
            <person name="Tang G.D."/>
            <person name="Zhang D."/>
            <person name="Sun W.H."/>
            <person name="Liu D.K."/>
            <person name="Li Y."/>
            <person name="Chen G.Z."/>
            <person name="Liu X.D."/>
            <person name="Liao X.Y."/>
            <person name="Jiang Y.T."/>
            <person name="Yu X."/>
            <person name="Hao Y."/>
            <person name="Huang J."/>
            <person name="Zhao X.W."/>
            <person name="Ke S."/>
            <person name="Chen Y.Y."/>
            <person name="Wu W.L."/>
            <person name="Hsu J.L."/>
            <person name="Lin Y.F."/>
            <person name="Huang M.D."/>
            <person name="Li C.Y."/>
            <person name="Huang L."/>
            <person name="Wang Z.W."/>
            <person name="Zhao X."/>
            <person name="Zhong W.Y."/>
            <person name="Peng D.H."/>
            <person name="Ahmad S."/>
            <person name="Lan S."/>
            <person name="Zhang J.S."/>
            <person name="Tsai W.C."/>
            <person name="Van de Peer Y."/>
            <person name="Liu Z.J."/>
        </authorList>
    </citation>
    <scope>NUCLEOTIDE SEQUENCE</scope>
    <source>
        <strain evidence="2">CP</strain>
    </source>
</reference>
<keyword evidence="3" id="KW-1185">Reference proteome</keyword>
<accession>A0AAV9D908</accession>
<dbReference type="Proteomes" id="UP001180020">
    <property type="component" value="Unassembled WGS sequence"/>
</dbReference>
<evidence type="ECO:0000313" key="3">
    <source>
        <dbReference type="Proteomes" id="UP001180020"/>
    </source>
</evidence>
<comment type="caution">
    <text evidence="2">The sequence shown here is derived from an EMBL/GenBank/DDBJ whole genome shotgun (WGS) entry which is preliminary data.</text>
</comment>
<feature type="domain" description="C2H2-type" evidence="1">
    <location>
        <begin position="78"/>
        <end position="93"/>
    </location>
</feature>
<dbReference type="Gene3D" id="3.30.160.60">
    <property type="entry name" value="Classic Zinc Finger"/>
    <property type="match status" value="1"/>
</dbReference>